<evidence type="ECO:0000256" key="2">
    <source>
        <dbReference type="SAM" id="MobiDB-lite"/>
    </source>
</evidence>
<feature type="coiled-coil region" evidence="1">
    <location>
        <begin position="17"/>
        <end position="44"/>
    </location>
</feature>
<dbReference type="EMBL" id="JAYMGO010000003">
    <property type="protein sequence ID" value="KAL1277037.1"/>
    <property type="molecule type" value="Genomic_DNA"/>
</dbReference>
<keyword evidence="4" id="KW-1185">Reference proteome</keyword>
<feature type="compositionally biased region" description="Low complexity" evidence="2">
    <location>
        <begin position="69"/>
        <end position="78"/>
    </location>
</feature>
<evidence type="ECO:0000313" key="4">
    <source>
        <dbReference type="Proteomes" id="UP001558613"/>
    </source>
</evidence>
<organism evidence="3 4">
    <name type="scientific">Cirrhinus molitorella</name>
    <name type="common">mud carp</name>
    <dbReference type="NCBI Taxonomy" id="172907"/>
    <lineage>
        <taxon>Eukaryota</taxon>
        <taxon>Metazoa</taxon>
        <taxon>Chordata</taxon>
        <taxon>Craniata</taxon>
        <taxon>Vertebrata</taxon>
        <taxon>Euteleostomi</taxon>
        <taxon>Actinopterygii</taxon>
        <taxon>Neopterygii</taxon>
        <taxon>Teleostei</taxon>
        <taxon>Ostariophysi</taxon>
        <taxon>Cypriniformes</taxon>
        <taxon>Cyprinidae</taxon>
        <taxon>Labeoninae</taxon>
        <taxon>Labeonini</taxon>
        <taxon>Cirrhinus</taxon>
    </lineage>
</organism>
<feature type="region of interest" description="Disordered" evidence="2">
    <location>
        <begin position="55"/>
        <end position="98"/>
    </location>
</feature>
<comment type="caution">
    <text evidence="3">The sequence shown here is derived from an EMBL/GenBank/DDBJ whole genome shotgun (WGS) entry which is preliminary data.</text>
</comment>
<proteinExistence type="predicted"/>
<name>A0ABR3NJ47_9TELE</name>
<feature type="compositionally biased region" description="Basic residues" evidence="2">
    <location>
        <begin position="82"/>
        <end position="98"/>
    </location>
</feature>
<gene>
    <name evidence="3" type="ORF">QQF64_023710</name>
</gene>
<sequence length="98" mass="11009">MTTTVSAEDDNAFKSKIAALKAEITLLKDECDFLNKKIEKMKSAVPSAMSQINIPAVPRLSEQQDPWDSINSSSSESSVEVKKKKIRKRKKPSKRSRK</sequence>
<evidence type="ECO:0000313" key="3">
    <source>
        <dbReference type="EMBL" id="KAL1277037.1"/>
    </source>
</evidence>
<reference evidence="3 4" key="1">
    <citation type="submission" date="2023-09" db="EMBL/GenBank/DDBJ databases">
        <authorList>
            <person name="Wang M."/>
        </authorList>
    </citation>
    <scope>NUCLEOTIDE SEQUENCE [LARGE SCALE GENOMIC DNA]</scope>
    <source>
        <strain evidence="3">GT-2023</strain>
        <tissue evidence="3">Liver</tissue>
    </source>
</reference>
<accession>A0ABR3NJ47</accession>
<protein>
    <submittedName>
        <fullName evidence="3">Uncharacterized protein</fullName>
    </submittedName>
</protein>
<evidence type="ECO:0000256" key="1">
    <source>
        <dbReference type="SAM" id="Coils"/>
    </source>
</evidence>
<dbReference type="Proteomes" id="UP001558613">
    <property type="component" value="Unassembled WGS sequence"/>
</dbReference>
<keyword evidence="1" id="KW-0175">Coiled coil</keyword>